<dbReference type="Pfam" id="PF14273">
    <property type="entry name" value="DUF4360"/>
    <property type="match status" value="1"/>
</dbReference>
<dbReference type="OrthoDB" id="3786236at2759"/>
<evidence type="ECO:0000313" key="2">
    <source>
        <dbReference type="EMBL" id="KAI1880039.1"/>
    </source>
</evidence>
<sequence>MLLATLLSLSLYSTLTSALAAPLRLPPRPPPQYQLRDAIAPPQTPTIRSVSFSGNGCPSGGGGEPSVVVTDASFERFSFQMPSYEAFSREPQRRSVFCQVHLSAEGLAPGWQVALRDVWLRGHLAMDRGVTLGNYVTMFFSADAASTVTTYTTVVAQNGTRLDRDITLHSRIPTASLVWSPCRASGGSGILNVNDRVSFTTSANATSTAQGYFGKPDNGTVTEKLGWVWRRC</sequence>
<name>A0A9Q0ATI4_9PEZI</name>
<gene>
    <name evidence="2" type="ORF">JX265_001660</name>
</gene>
<protein>
    <recommendedName>
        <fullName evidence="4">Secreted protein</fullName>
    </recommendedName>
</protein>
<comment type="caution">
    <text evidence="2">The sequence shown here is derived from an EMBL/GenBank/DDBJ whole genome shotgun (WGS) entry which is preliminary data.</text>
</comment>
<dbReference type="PANTHER" id="PTHR38847">
    <property type="match status" value="1"/>
</dbReference>
<organism evidence="2 3">
    <name type="scientific">Neoarthrinium moseri</name>
    <dbReference type="NCBI Taxonomy" id="1658444"/>
    <lineage>
        <taxon>Eukaryota</taxon>
        <taxon>Fungi</taxon>
        <taxon>Dikarya</taxon>
        <taxon>Ascomycota</taxon>
        <taxon>Pezizomycotina</taxon>
        <taxon>Sordariomycetes</taxon>
        <taxon>Xylariomycetidae</taxon>
        <taxon>Amphisphaeriales</taxon>
        <taxon>Apiosporaceae</taxon>
        <taxon>Neoarthrinium</taxon>
    </lineage>
</organism>
<evidence type="ECO:0008006" key="4">
    <source>
        <dbReference type="Google" id="ProtNLM"/>
    </source>
</evidence>
<evidence type="ECO:0000313" key="3">
    <source>
        <dbReference type="Proteomes" id="UP000829685"/>
    </source>
</evidence>
<dbReference type="AlphaFoldDB" id="A0A9Q0ATI4"/>
<dbReference type="InterPro" id="IPR025649">
    <property type="entry name" value="DUF4360"/>
</dbReference>
<feature type="signal peptide" evidence="1">
    <location>
        <begin position="1"/>
        <end position="20"/>
    </location>
</feature>
<feature type="chain" id="PRO_5040482665" description="Secreted protein" evidence="1">
    <location>
        <begin position="21"/>
        <end position="232"/>
    </location>
</feature>
<keyword evidence="3" id="KW-1185">Reference proteome</keyword>
<reference evidence="2" key="1">
    <citation type="submission" date="2021-03" db="EMBL/GenBank/DDBJ databases">
        <title>Revisited historic fungal species revealed as producer of novel bioactive compounds through whole genome sequencing and comparative genomics.</title>
        <authorList>
            <person name="Vignolle G.A."/>
            <person name="Hochenegger N."/>
            <person name="Mach R.L."/>
            <person name="Mach-Aigner A.R."/>
            <person name="Javad Rahimi M."/>
            <person name="Salim K.A."/>
            <person name="Chan C.M."/>
            <person name="Lim L.B.L."/>
            <person name="Cai F."/>
            <person name="Druzhinina I.S."/>
            <person name="U'Ren J.M."/>
            <person name="Derntl C."/>
        </authorList>
    </citation>
    <scope>NUCLEOTIDE SEQUENCE</scope>
    <source>
        <strain evidence="2">TUCIM 5799</strain>
    </source>
</reference>
<dbReference type="EMBL" id="JAFIMR010000003">
    <property type="protein sequence ID" value="KAI1880039.1"/>
    <property type="molecule type" value="Genomic_DNA"/>
</dbReference>
<dbReference type="Proteomes" id="UP000829685">
    <property type="component" value="Unassembled WGS sequence"/>
</dbReference>
<evidence type="ECO:0000256" key="1">
    <source>
        <dbReference type="SAM" id="SignalP"/>
    </source>
</evidence>
<proteinExistence type="predicted"/>
<keyword evidence="1" id="KW-0732">Signal</keyword>
<dbReference type="PANTHER" id="PTHR38847:SF1">
    <property type="entry name" value="PSEUDOURIDINE SYNTHASE RSUA_RLUA-LIKE DOMAIN-CONTAINING PROTEIN"/>
    <property type="match status" value="1"/>
</dbReference>
<accession>A0A9Q0ATI4</accession>